<name>A0AAE3ND75_9BURK</name>
<organism evidence="3 4">
    <name type="scientific">Xenophilus arseniciresistens</name>
    <dbReference type="NCBI Taxonomy" id="1283306"/>
    <lineage>
        <taxon>Bacteria</taxon>
        <taxon>Pseudomonadati</taxon>
        <taxon>Pseudomonadota</taxon>
        <taxon>Betaproteobacteria</taxon>
        <taxon>Burkholderiales</taxon>
        <taxon>Comamonadaceae</taxon>
        <taxon>Xenophilus</taxon>
    </lineage>
</organism>
<feature type="domain" description="Fe/B12 periplasmic-binding" evidence="2">
    <location>
        <begin position="48"/>
        <end position="344"/>
    </location>
</feature>
<proteinExistence type="predicted"/>
<protein>
    <submittedName>
        <fullName evidence="3">ABC transporter substrate-binding protein</fullName>
    </submittedName>
</protein>
<evidence type="ECO:0000259" key="2">
    <source>
        <dbReference type="PROSITE" id="PS50983"/>
    </source>
</evidence>
<dbReference type="PROSITE" id="PS50983">
    <property type="entry name" value="FE_B12_PBP"/>
    <property type="match status" value="1"/>
</dbReference>
<evidence type="ECO:0000256" key="1">
    <source>
        <dbReference type="SAM" id="SignalP"/>
    </source>
</evidence>
<keyword evidence="4" id="KW-1185">Reference proteome</keyword>
<dbReference type="EMBL" id="JAQIPB010000016">
    <property type="protein sequence ID" value="MDA7419243.1"/>
    <property type="molecule type" value="Genomic_DNA"/>
</dbReference>
<feature type="chain" id="PRO_5042146816" evidence="1">
    <location>
        <begin position="31"/>
        <end position="371"/>
    </location>
</feature>
<dbReference type="Pfam" id="PF01497">
    <property type="entry name" value="Peripla_BP_2"/>
    <property type="match status" value="1"/>
</dbReference>
<dbReference type="AlphaFoldDB" id="A0AAE3ND75"/>
<feature type="signal peptide" evidence="1">
    <location>
        <begin position="1"/>
        <end position="30"/>
    </location>
</feature>
<dbReference type="InterPro" id="IPR002491">
    <property type="entry name" value="ABC_transptr_periplasmic_BD"/>
</dbReference>
<sequence length="371" mass="39489">MNTRFRGLAAACGLALSLLGSLLFAPAALAAQITDLRGRTVTVPEQVRKISIDDGRFLVALALIQPDPVKPLAAWPRDVHRIGDATYQQYLKRFPALAKLPQVASSAGSFNLEAVLSAAPDVAVVSVGSGPTDAQIGQLQAAGIPVVFIDFFDNPFKNQEPSLRILGQLTGGQARADAYIAFSRQHRDKIAQRVARLAAKDRPTVFLEAHAGISKDCCNSPGKGNMGEYIEFVGGHNIGADVLKAPVGKLNLEYVMSRDPQVYIATGGAHLEKPGGLVLGAGYDAARARASLATVTQRQGLAQLSAVKAGRAYGLAHQLINSPIDIVALEAFATWIHPGLFKDVDPVKTLDEINKRFLAVPYEGTGWIGLK</sequence>
<dbReference type="PANTHER" id="PTHR30535:SF34">
    <property type="entry name" value="MOLYBDATE-BINDING PROTEIN MOLA"/>
    <property type="match status" value="1"/>
</dbReference>
<reference evidence="3" key="1">
    <citation type="submission" date="2023-01" db="EMBL/GenBank/DDBJ databases">
        <title>Xenophilus mangrovi sp. nov., isolated from soil of Mangrove nature reserve.</title>
        <authorList>
            <person name="Xu S."/>
            <person name="Liu Z."/>
            <person name="Xu Y."/>
        </authorList>
    </citation>
    <scope>NUCLEOTIDE SEQUENCE</scope>
    <source>
        <strain evidence="3">YW8</strain>
    </source>
</reference>
<dbReference type="SUPFAM" id="SSF53807">
    <property type="entry name" value="Helical backbone' metal receptor"/>
    <property type="match status" value="1"/>
</dbReference>
<gene>
    <name evidence="3" type="ORF">PGB34_22950</name>
</gene>
<comment type="caution">
    <text evidence="3">The sequence shown here is derived from an EMBL/GenBank/DDBJ whole genome shotgun (WGS) entry which is preliminary data.</text>
</comment>
<dbReference type="Proteomes" id="UP001212602">
    <property type="component" value="Unassembled WGS sequence"/>
</dbReference>
<dbReference type="InterPro" id="IPR050902">
    <property type="entry name" value="ABC_Transporter_SBP"/>
</dbReference>
<keyword evidence="1" id="KW-0732">Signal</keyword>
<accession>A0AAE3ND75</accession>
<dbReference type="PANTHER" id="PTHR30535">
    <property type="entry name" value="VITAMIN B12-BINDING PROTEIN"/>
    <property type="match status" value="1"/>
</dbReference>
<evidence type="ECO:0000313" key="4">
    <source>
        <dbReference type="Proteomes" id="UP001212602"/>
    </source>
</evidence>
<dbReference type="RefSeq" id="WP_271430444.1">
    <property type="nucleotide sequence ID" value="NZ_JAQIPB010000016.1"/>
</dbReference>
<evidence type="ECO:0000313" key="3">
    <source>
        <dbReference type="EMBL" id="MDA7419243.1"/>
    </source>
</evidence>
<dbReference type="Gene3D" id="3.40.50.1980">
    <property type="entry name" value="Nitrogenase molybdenum iron protein domain"/>
    <property type="match status" value="2"/>
</dbReference>